<sequence length="215" mass="24102">MGSNEKPVQLKVFIDKKKKKVMFAEAEDDLVDILFSCKDALLNPRNSSASDFQKLKVNLDDRNLVGAAVDDSDQGFVKKSSFIITDDLNVLPVLRNTSIILLNSLGLRNIDLMDERTMRFGVEEKSKMIVLCAEVENFFVELLFSFLTIPLGTVKLTMDNSSPVAISNLYDSITSLGDGNYLKSEDVKTMLLYPKLAANYQCGTEFWSIYELSTI</sequence>
<organism evidence="1 2">
    <name type="scientific">Arctium lappa</name>
    <name type="common">Greater burdock</name>
    <name type="synonym">Lappa major</name>
    <dbReference type="NCBI Taxonomy" id="4217"/>
    <lineage>
        <taxon>Eukaryota</taxon>
        <taxon>Viridiplantae</taxon>
        <taxon>Streptophyta</taxon>
        <taxon>Embryophyta</taxon>
        <taxon>Tracheophyta</taxon>
        <taxon>Spermatophyta</taxon>
        <taxon>Magnoliopsida</taxon>
        <taxon>eudicotyledons</taxon>
        <taxon>Gunneridae</taxon>
        <taxon>Pentapetalae</taxon>
        <taxon>asterids</taxon>
        <taxon>campanulids</taxon>
        <taxon>Asterales</taxon>
        <taxon>Asteraceae</taxon>
        <taxon>Carduoideae</taxon>
        <taxon>Cardueae</taxon>
        <taxon>Arctiinae</taxon>
        <taxon>Arctium</taxon>
    </lineage>
</organism>
<dbReference type="EMBL" id="CM042060">
    <property type="protein sequence ID" value="KAI3677633.1"/>
    <property type="molecule type" value="Genomic_DNA"/>
</dbReference>
<reference evidence="2" key="1">
    <citation type="journal article" date="2022" name="Mol. Ecol. Resour.">
        <title>The genomes of chicory, endive, great burdock and yacon provide insights into Asteraceae palaeo-polyploidization history and plant inulin production.</title>
        <authorList>
            <person name="Fan W."/>
            <person name="Wang S."/>
            <person name="Wang H."/>
            <person name="Wang A."/>
            <person name="Jiang F."/>
            <person name="Liu H."/>
            <person name="Zhao H."/>
            <person name="Xu D."/>
            <person name="Zhang Y."/>
        </authorList>
    </citation>
    <scope>NUCLEOTIDE SEQUENCE [LARGE SCALE GENOMIC DNA]</scope>
    <source>
        <strain evidence="2">cv. Niubang</strain>
    </source>
</reference>
<dbReference type="Proteomes" id="UP001055879">
    <property type="component" value="Linkage Group LG14"/>
</dbReference>
<evidence type="ECO:0000313" key="2">
    <source>
        <dbReference type="Proteomes" id="UP001055879"/>
    </source>
</evidence>
<proteinExistence type="predicted"/>
<protein>
    <submittedName>
        <fullName evidence="1">Uncharacterized protein</fullName>
    </submittedName>
</protein>
<accession>A0ACB8Y1Y2</accession>
<evidence type="ECO:0000313" key="1">
    <source>
        <dbReference type="EMBL" id="KAI3677633.1"/>
    </source>
</evidence>
<reference evidence="1 2" key="2">
    <citation type="journal article" date="2022" name="Mol. Ecol. Resour.">
        <title>The genomes of chicory, endive, great burdock and yacon provide insights into Asteraceae paleo-polyploidization history and plant inulin production.</title>
        <authorList>
            <person name="Fan W."/>
            <person name="Wang S."/>
            <person name="Wang H."/>
            <person name="Wang A."/>
            <person name="Jiang F."/>
            <person name="Liu H."/>
            <person name="Zhao H."/>
            <person name="Xu D."/>
            <person name="Zhang Y."/>
        </authorList>
    </citation>
    <scope>NUCLEOTIDE SEQUENCE [LARGE SCALE GENOMIC DNA]</scope>
    <source>
        <strain evidence="2">cv. Niubang</strain>
    </source>
</reference>
<name>A0ACB8Y1Y2_ARCLA</name>
<keyword evidence="2" id="KW-1185">Reference proteome</keyword>
<gene>
    <name evidence="1" type="ORF">L6452_36899</name>
</gene>
<comment type="caution">
    <text evidence="1">The sequence shown here is derived from an EMBL/GenBank/DDBJ whole genome shotgun (WGS) entry which is preliminary data.</text>
</comment>